<comment type="caution">
    <text evidence="4">The sequence shown here is derived from an EMBL/GenBank/DDBJ whole genome shotgun (WGS) entry which is preliminary data.</text>
</comment>
<feature type="modified residue" description="4-aspartylphosphate" evidence="2">
    <location>
        <position position="55"/>
    </location>
</feature>
<dbReference type="CDD" id="cd17546">
    <property type="entry name" value="REC_hyHK_CKI1_RcsC-like"/>
    <property type="match status" value="1"/>
</dbReference>
<evidence type="ECO:0000259" key="3">
    <source>
        <dbReference type="PROSITE" id="PS50110"/>
    </source>
</evidence>
<organism evidence="4 5">
    <name type="scientific">Candidatus Lambdaproteobacteria bacterium RIFOXYD2_FULL_56_26</name>
    <dbReference type="NCBI Taxonomy" id="1817773"/>
    <lineage>
        <taxon>Bacteria</taxon>
        <taxon>Pseudomonadati</taxon>
        <taxon>Pseudomonadota</taxon>
        <taxon>Candidatus Lambdaproteobacteria</taxon>
    </lineage>
</organism>
<evidence type="ECO:0000313" key="4">
    <source>
        <dbReference type="EMBL" id="OGG99434.1"/>
    </source>
</evidence>
<feature type="domain" description="Response regulatory" evidence="3">
    <location>
        <begin position="2"/>
        <end position="128"/>
    </location>
</feature>
<dbReference type="InterPro" id="IPR050956">
    <property type="entry name" value="2C_system_His_kinase"/>
</dbReference>
<evidence type="ECO:0000313" key="5">
    <source>
        <dbReference type="Proteomes" id="UP000177583"/>
    </source>
</evidence>
<dbReference type="Pfam" id="PF00072">
    <property type="entry name" value="Response_reg"/>
    <property type="match status" value="1"/>
</dbReference>
<protein>
    <recommendedName>
        <fullName evidence="3">Response regulatory domain-containing protein</fullName>
    </recommendedName>
</protein>
<accession>A0A1F6GMU7</accession>
<dbReference type="InterPro" id="IPR001789">
    <property type="entry name" value="Sig_transdc_resp-reg_receiver"/>
</dbReference>
<dbReference type="AlphaFoldDB" id="A0A1F6GMU7"/>
<evidence type="ECO:0000256" key="1">
    <source>
        <dbReference type="ARBA" id="ARBA00022553"/>
    </source>
</evidence>
<dbReference type="Gene3D" id="3.40.50.2300">
    <property type="match status" value="1"/>
</dbReference>
<dbReference type="SUPFAM" id="SSF52172">
    <property type="entry name" value="CheY-like"/>
    <property type="match status" value="1"/>
</dbReference>
<dbReference type="EMBL" id="MFNF01000057">
    <property type="protein sequence ID" value="OGG99434.1"/>
    <property type="molecule type" value="Genomic_DNA"/>
</dbReference>
<sequence length="144" mass="16257">MRAMVVEDDVSNLKYLCAALKPYGDIIVATNGNEALELFRRFVSKGTPVDVIFLDILMPDRDGFEVEKEIRGWEEQNQIPYEQRVKVIMATGAAETNFVLKGFKLGCDLYLPKPFSLKQLAGFMKELGFQKLKDSNLPEPPLPS</sequence>
<dbReference type="GO" id="GO:0000160">
    <property type="term" value="P:phosphorelay signal transduction system"/>
    <property type="evidence" value="ECO:0007669"/>
    <property type="project" value="InterPro"/>
</dbReference>
<dbReference type="SMART" id="SM00448">
    <property type="entry name" value="REC"/>
    <property type="match status" value="1"/>
</dbReference>
<gene>
    <name evidence="4" type="ORF">A2557_12620</name>
</gene>
<dbReference type="Proteomes" id="UP000177583">
    <property type="component" value="Unassembled WGS sequence"/>
</dbReference>
<keyword evidence="1 2" id="KW-0597">Phosphoprotein</keyword>
<evidence type="ECO:0000256" key="2">
    <source>
        <dbReference type="PROSITE-ProRule" id="PRU00169"/>
    </source>
</evidence>
<dbReference type="PROSITE" id="PS50110">
    <property type="entry name" value="RESPONSE_REGULATORY"/>
    <property type="match status" value="1"/>
</dbReference>
<dbReference type="PANTHER" id="PTHR43719:SF28">
    <property type="entry name" value="PEROXIDE STRESS-ACTIVATED HISTIDINE KINASE MAK1-RELATED"/>
    <property type="match status" value="1"/>
</dbReference>
<dbReference type="InterPro" id="IPR011006">
    <property type="entry name" value="CheY-like_superfamily"/>
</dbReference>
<name>A0A1F6GMU7_9PROT</name>
<reference evidence="4 5" key="1">
    <citation type="journal article" date="2016" name="Nat. Commun.">
        <title>Thousands of microbial genomes shed light on interconnected biogeochemical processes in an aquifer system.</title>
        <authorList>
            <person name="Anantharaman K."/>
            <person name="Brown C.T."/>
            <person name="Hug L.A."/>
            <person name="Sharon I."/>
            <person name="Castelle C.J."/>
            <person name="Probst A.J."/>
            <person name="Thomas B.C."/>
            <person name="Singh A."/>
            <person name="Wilkins M.J."/>
            <person name="Karaoz U."/>
            <person name="Brodie E.L."/>
            <person name="Williams K.H."/>
            <person name="Hubbard S.S."/>
            <person name="Banfield J.F."/>
        </authorList>
    </citation>
    <scope>NUCLEOTIDE SEQUENCE [LARGE SCALE GENOMIC DNA]</scope>
</reference>
<proteinExistence type="predicted"/>
<dbReference type="PANTHER" id="PTHR43719">
    <property type="entry name" value="TWO-COMPONENT HISTIDINE KINASE"/>
    <property type="match status" value="1"/>
</dbReference>